<evidence type="ECO:0000256" key="4">
    <source>
        <dbReference type="ARBA" id="ARBA00022643"/>
    </source>
</evidence>
<organism evidence="11 12">
    <name type="scientific">Candidatus Competibacter denitrificans Run_A_D11</name>
    <dbReference type="NCBI Taxonomy" id="1400863"/>
    <lineage>
        <taxon>Bacteria</taxon>
        <taxon>Pseudomonadati</taxon>
        <taxon>Pseudomonadota</taxon>
        <taxon>Gammaproteobacteria</taxon>
        <taxon>Candidatus Competibacteraceae</taxon>
        <taxon>Candidatus Competibacter</taxon>
    </lineage>
</organism>
<dbReference type="EMBL" id="CBTJ020000020">
    <property type="protein sequence ID" value="CDI01341.1"/>
    <property type="molecule type" value="Genomic_DNA"/>
</dbReference>
<comment type="function">
    <text evidence="10">Part of a membrane-bound complex that couples electron transfer with translocation of ions across the membrane.</text>
</comment>
<keyword evidence="6 10" id="KW-1278">Translocase</keyword>
<dbReference type="NCBIfam" id="NF002011">
    <property type="entry name" value="PRK00816.1"/>
    <property type="match status" value="1"/>
</dbReference>
<feature type="transmembrane region" description="Helical" evidence="10">
    <location>
        <begin position="261"/>
        <end position="281"/>
    </location>
</feature>
<dbReference type="HAMAP" id="MF_00462">
    <property type="entry name" value="RsxD_RnfD"/>
    <property type="match status" value="1"/>
</dbReference>
<dbReference type="GO" id="GO:0005886">
    <property type="term" value="C:plasma membrane"/>
    <property type="evidence" value="ECO:0007669"/>
    <property type="project" value="UniProtKB-SubCell"/>
</dbReference>
<comment type="similarity">
    <text evidence="10">Belongs to the NqrB/RnfD family.</text>
</comment>
<feature type="transmembrane region" description="Helical" evidence="10">
    <location>
        <begin position="120"/>
        <end position="136"/>
    </location>
</feature>
<evidence type="ECO:0000256" key="2">
    <source>
        <dbReference type="ARBA" id="ARBA00022553"/>
    </source>
</evidence>
<dbReference type="STRING" id="1400863.BN873_150129"/>
<dbReference type="Proteomes" id="UP000035760">
    <property type="component" value="Unassembled WGS sequence"/>
</dbReference>
<dbReference type="PANTHER" id="PTHR30578">
    <property type="entry name" value="ELECTRON TRANSPORT COMPLEX PROTEIN RNFD"/>
    <property type="match status" value="1"/>
</dbReference>
<dbReference type="InterPro" id="IPR004338">
    <property type="entry name" value="NqrB/RnfD"/>
</dbReference>
<keyword evidence="5 10" id="KW-0812">Transmembrane</keyword>
<dbReference type="PANTHER" id="PTHR30578:SF0">
    <property type="entry name" value="ION-TRANSLOCATING OXIDOREDUCTASE COMPLEX SUBUNIT D"/>
    <property type="match status" value="1"/>
</dbReference>
<evidence type="ECO:0000256" key="1">
    <source>
        <dbReference type="ARBA" id="ARBA00022448"/>
    </source>
</evidence>
<reference evidence="11" key="2">
    <citation type="submission" date="2014-03" db="EMBL/GenBank/DDBJ databases">
        <title>Candidatus Competibacter-lineage genomes retrieved from metagenomes reveal functional metabolic diversity.</title>
        <authorList>
            <person name="McIlroy S.J."/>
            <person name="Albertsen M."/>
            <person name="Andresen E.K."/>
            <person name="Saunders A.M."/>
            <person name="Kristiansen R."/>
            <person name="Stokholm-Bjerregaard M."/>
            <person name="Nielsen K.L."/>
            <person name="Nielsen P.H."/>
        </authorList>
    </citation>
    <scope>NUCLEOTIDE SEQUENCE</scope>
    <source>
        <strain evidence="11">Run_A_D11</strain>
    </source>
</reference>
<feature type="transmembrane region" description="Helical" evidence="10">
    <location>
        <begin position="235"/>
        <end position="255"/>
    </location>
</feature>
<protein>
    <recommendedName>
        <fullName evidence="10">Ion-translocating oxidoreductase complex subunit D</fullName>
        <ecNumber evidence="10">7.-.-.-</ecNumber>
    </recommendedName>
    <alternativeName>
        <fullName evidence="10">Rnf electron transport complex subunit D</fullName>
    </alternativeName>
</protein>
<keyword evidence="3 10" id="KW-0285">Flavoprotein</keyword>
<keyword evidence="12" id="KW-1185">Reference proteome</keyword>
<feature type="transmembrane region" description="Helical" evidence="10">
    <location>
        <begin position="20"/>
        <end position="39"/>
    </location>
</feature>
<keyword evidence="8 10" id="KW-1133">Transmembrane helix</keyword>
<keyword evidence="7 10" id="KW-0249">Electron transport</keyword>
<keyword evidence="10" id="KW-1003">Cell membrane</keyword>
<feature type="transmembrane region" description="Helical" evidence="10">
    <location>
        <begin position="317"/>
        <end position="335"/>
    </location>
</feature>
<feature type="transmembrane region" description="Helical" evidence="10">
    <location>
        <begin position="293"/>
        <end position="311"/>
    </location>
</feature>
<keyword evidence="1 10" id="KW-0813">Transport</keyword>
<comment type="caution">
    <text evidence="11">The sequence shown here is derived from an EMBL/GenBank/DDBJ whole genome shotgun (WGS) entry which is preliminary data.</text>
</comment>
<keyword evidence="4 10" id="KW-0288">FMN</keyword>
<comment type="subunit">
    <text evidence="10">The complex is composed of six subunits: RnfA, RnfB, RnfC, RnfD, RnfE and RnfG.</text>
</comment>
<dbReference type="AlphaFoldDB" id="W6M1P0"/>
<evidence type="ECO:0000256" key="5">
    <source>
        <dbReference type="ARBA" id="ARBA00022692"/>
    </source>
</evidence>
<dbReference type="GO" id="GO:0055085">
    <property type="term" value="P:transmembrane transport"/>
    <property type="evidence" value="ECO:0007669"/>
    <property type="project" value="InterPro"/>
</dbReference>
<feature type="transmembrane region" description="Helical" evidence="10">
    <location>
        <begin position="204"/>
        <end position="228"/>
    </location>
</feature>
<evidence type="ECO:0000256" key="6">
    <source>
        <dbReference type="ARBA" id="ARBA00022967"/>
    </source>
</evidence>
<sequence>MRFRTVTSPHILGETSVGRIMRRVLYAMVPGIAALVWFFGWGVLVNLSLASGIALLAEAAILAVRNKPLALYLNDYSAVVTAWLLAVALPPLAPWWLTVIGVLAAIVVAKHLYGGLGYNPFNPAMIGYVVLLISFPREMSTWPIPHGIDQAHAMTLWETLQAVFSGVQPARFAPDALTGATPLDVLRTQLGLGLTVTEVRNSPVFGIVAGSGWEWAALGFLAGGLWLVYTKAAAWQIPAGMLGTLAVISTIFYGIDPQRYAPPWFHLWSGAAIFGAFFIATDPVTASTTPRGRLIYGAGIGLLVYLIRGFGGYPDGVAFAVLLMNIAAPTIDLYTRPRVFGAHRE</sequence>
<dbReference type="OrthoDB" id="9776359at2"/>
<comment type="subcellular location">
    <subcellularLocation>
        <location evidence="10">Cell inner membrane</location>
        <topology evidence="10">Multi-pass membrane protein</topology>
    </subcellularLocation>
</comment>
<evidence type="ECO:0000313" key="11">
    <source>
        <dbReference type="EMBL" id="CDI01341.1"/>
    </source>
</evidence>
<evidence type="ECO:0000256" key="10">
    <source>
        <dbReference type="HAMAP-Rule" id="MF_00462"/>
    </source>
</evidence>
<dbReference type="RefSeq" id="WP_048670451.1">
    <property type="nucleotide sequence ID" value="NZ_CBTJ020000020.1"/>
</dbReference>
<reference evidence="11" key="1">
    <citation type="submission" date="2013-07" db="EMBL/GenBank/DDBJ databases">
        <authorList>
            <person name="McIlroy S."/>
        </authorList>
    </citation>
    <scope>NUCLEOTIDE SEQUENCE [LARGE SCALE GENOMIC DNA]</scope>
    <source>
        <strain evidence="11">Run_A_D11</strain>
    </source>
</reference>
<keyword evidence="2 10" id="KW-0597">Phosphoprotein</keyword>
<dbReference type="EC" id="7.-.-.-" evidence="10"/>
<proteinExistence type="inferred from homology"/>
<evidence type="ECO:0000256" key="3">
    <source>
        <dbReference type="ARBA" id="ARBA00022630"/>
    </source>
</evidence>
<dbReference type="NCBIfam" id="TIGR01946">
    <property type="entry name" value="rnfD"/>
    <property type="match status" value="1"/>
</dbReference>
<dbReference type="GO" id="GO:0022900">
    <property type="term" value="P:electron transport chain"/>
    <property type="evidence" value="ECO:0007669"/>
    <property type="project" value="UniProtKB-UniRule"/>
</dbReference>
<gene>
    <name evidence="11" type="primary">rsxD</name>
    <name evidence="10" type="synonym">rnfD</name>
    <name evidence="11" type="ORF">BN873_150129</name>
</gene>
<keyword evidence="9 10" id="KW-0472">Membrane</keyword>
<evidence type="ECO:0000256" key="9">
    <source>
        <dbReference type="ARBA" id="ARBA00023136"/>
    </source>
</evidence>
<name>W6M1P0_9GAMM</name>
<dbReference type="Pfam" id="PF03116">
    <property type="entry name" value="NQR2_RnfD_RnfE"/>
    <property type="match status" value="1"/>
</dbReference>
<accession>W6M1P0</accession>
<comment type="cofactor">
    <cofactor evidence="10">
        <name>FMN</name>
        <dbReference type="ChEBI" id="CHEBI:58210"/>
    </cofactor>
</comment>
<keyword evidence="10" id="KW-0997">Cell inner membrane</keyword>
<evidence type="ECO:0000313" key="12">
    <source>
        <dbReference type="Proteomes" id="UP000035760"/>
    </source>
</evidence>
<evidence type="ECO:0000256" key="8">
    <source>
        <dbReference type="ARBA" id="ARBA00022989"/>
    </source>
</evidence>
<dbReference type="InterPro" id="IPR011303">
    <property type="entry name" value="RnfD_bac"/>
</dbReference>
<evidence type="ECO:0000256" key="7">
    <source>
        <dbReference type="ARBA" id="ARBA00022982"/>
    </source>
</evidence>
<feature type="modified residue" description="FMN phosphoryl threonine" evidence="10">
    <location>
        <position position="181"/>
    </location>
</feature>